<dbReference type="KEGG" id="ctae:BGI42_02225"/>
<evidence type="ECO:0000313" key="2">
    <source>
        <dbReference type="EMBL" id="AOR22600.1"/>
    </source>
</evidence>
<organism evidence="2 3">
    <name type="scientific">Clostridium taeniosporum</name>
    <dbReference type="NCBI Taxonomy" id="394958"/>
    <lineage>
        <taxon>Bacteria</taxon>
        <taxon>Bacillati</taxon>
        <taxon>Bacillota</taxon>
        <taxon>Clostridia</taxon>
        <taxon>Eubacteriales</taxon>
        <taxon>Clostridiaceae</taxon>
        <taxon>Clostridium</taxon>
    </lineage>
</organism>
<keyword evidence="1" id="KW-0472">Membrane</keyword>
<accession>A0A1D7XHJ2</accession>
<protein>
    <recommendedName>
        <fullName evidence="4">ATP synthase subunit I</fullName>
    </recommendedName>
</protein>
<feature type="transmembrane region" description="Helical" evidence="1">
    <location>
        <begin position="98"/>
        <end position="118"/>
    </location>
</feature>
<gene>
    <name evidence="2" type="ORF">BGI42_02225</name>
</gene>
<evidence type="ECO:0000256" key="1">
    <source>
        <dbReference type="SAM" id="Phobius"/>
    </source>
</evidence>
<keyword evidence="1" id="KW-0812">Transmembrane</keyword>
<keyword evidence="3" id="KW-1185">Reference proteome</keyword>
<dbReference type="RefSeq" id="WP_069678761.1">
    <property type="nucleotide sequence ID" value="NZ_CP017253.2"/>
</dbReference>
<evidence type="ECO:0008006" key="4">
    <source>
        <dbReference type="Google" id="ProtNLM"/>
    </source>
</evidence>
<evidence type="ECO:0000313" key="3">
    <source>
        <dbReference type="Proteomes" id="UP000094652"/>
    </source>
</evidence>
<dbReference type="STRING" id="394958.BGI42_02225"/>
<feature type="transmembrane region" description="Helical" evidence="1">
    <location>
        <begin position="39"/>
        <end position="61"/>
    </location>
</feature>
<reference evidence="3" key="1">
    <citation type="submission" date="2016-09" db="EMBL/GenBank/DDBJ databases">
        <title>Genomics of Clostridium taeniosporum, an organism which forms endospores with ribbon-like appendages.</title>
        <authorList>
            <person name="Walker J.R."/>
        </authorList>
    </citation>
    <scope>NUCLEOTIDE SEQUENCE [LARGE SCALE GENOMIC DNA]</scope>
    <source>
        <strain evidence="3">1/k</strain>
    </source>
</reference>
<dbReference type="AlphaFoldDB" id="A0A1D7XHJ2"/>
<name>A0A1D7XHJ2_9CLOT</name>
<dbReference type="EMBL" id="CP017253">
    <property type="protein sequence ID" value="AOR22600.1"/>
    <property type="molecule type" value="Genomic_DNA"/>
</dbReference>
<feature type="transmembrane region" description="Helical" evidence="1">
    <location>
        <begin position="73"/>
        <end position="92"/>
    </location>
</feature>
<dbReference type="OrthoDB" id="1910894at2"/>
<sequence length="125" mass="14376">MNEEPIKLLKEMIKLDLRGGLLVALTISILFSFKDASIYFIGIIVSLINFMANVYITISFLGNGNKNKKTNKYIKMSMPLKIGIVILIALPFMRNIRYISYFMCGFISHYVFFIFNCIKREKGSV</sequence>
<proteinExistence type="predicted"/>
<dbReference type="Proteomes" id="UP000094652">
    <property type="component" value="Chromosome"/>
</dbReference>
<keyword evidence="1" id="KW-1133">Transmembrane helix</keyword>